<organism evidence="1 2">
    <name type="scientific">Marasmius crinis-equi</name>
    <dbReference type="NCBI Taxonomy" id="585013"/>
    <lineage>
        <taxon>Eukaryota</taxon>
        <taxon>Fungi</taxon>
        <taxon>Dikarya</taxon>
        <taxon>Basidiomycota</taxon>
        <taxon>Agaricomycotina</taxon>
        <taxon>Agaricomycetes</taxon>
        <taxon>Agaricomycetidae</taxon>
        <taxon>Agaricales</taxon>
        <taxon>Marasmiineae</taxon>
        <taxon>Marasmiaceae</taxon>
        <taxon>Marasmius</taxon>
    </lineage>
</organism>
<evidence type="ECO:0000313" key="1">
    <source>
        <dbReference type="EMBL" id="KAL0574974.1"/>
    </source>
</evidence>
<sequence>MPRPKIYKNASQKKAALRIKSQRYYWNHRERVLTRVKKYQESQRGLPEKRSEEVETDVLKKGIHIRGECSFSNSDPLLEARRLHAAVLDETQRHPLQFLQRIYEDLRQRSGLVHHSDDHGGEASESLLAQAAARFARFNDSISPTLNQILQQHGARAEFEEAERISTQIRAILGCLQDMECAELVNEVKEVYDRGEYLFQQAETRRMLSSL</sequence>
<evidence type="ECO:0000313" key="2">
    <source>
        <dbReference type="Proteomes" id="UP001465976"/>
    </source>
</evidence>
<gene>
    <name evidence="1" type="ORF">V5O48_006990</name>
</gene>
<protein>
    <submittedName>
        <fullName evidence="1">Uncharacterized protein</fullName>
    </submittedName>
</protein>
<dbReference type="EMBL" id="JBAHYK010000347">
    <property type="protein sequence ID" value="KAL0574974.1"/>
    <property type="molecule type" value="Genomic_DNA"/>
</dbReference>
<reference evidence="1 2" key="1">
    <citation type="submission" date="2024-02" db="EMBL/GenBank/DDBJ databases">
        <title>A draft genome for the cacao thread blight pathogen Marasmius crinis-equi.</title>
        <authorList>
            <person name="Cohen S.P."/>
            <person name="Baruah I.K."/>
            <person name="Amoako-Attah I."/>
            <person name="Bukari Y."/>
            <person name="Meinhardt L.W."/>
            <person name="Bailey B.A."/>
        </authorList>
    </citation>
    <scope>NUCLEOTIDE SEQUENCE [LARGE SCALE GENOMIC DNA]</scope>
    <source>
        <strain evidence="1 2">GH-76</strain>
    </source>
</reference>
<comment type="caution">
    <text evidence="1">The sequence shown here is derived from an EMBL/GenBank/DDBJ whole genome shotgun (WGS) entry which is preliminary data.</text>
</comment>
<proteinExistence type="predicted"/>
<dbReference type="Proteomes" id="UP001465976">
    <property type="component" value="Unassembled WGS sequence"/>
</dbReference>
<keyword evidence="2" id="KW-1185">Reference proteome</keyword>
<name>A0ABR3FI01_9AGAR</name>
<accession>A0ABR3FI01</accession>